<sequence>MNASRATSIVSLGRPGDNPLAAPSDARGISPALDDLARAADEAAGNVTASLDLARGVGDEMPTPGDGGTLALWEALATLAATDVTTARVIEPHIDALGILAEARAAGIEVPADVAPADATWGVFAAEGPGVKLEATPDADGGWRLSGTKPWCSLADRLSHALVTAWLPSGERGLFAVPLTRGGVRVQQGVWHAVGLADVASGPVDFDDVSAAPVGDAGWYLRRPGFAWGGIGVAACWFGGAVGVARAVREATSRRKPDQIGLMHVGRLESALTTGRLALRDAAELVDARAGLAASDPQLLAGRTRMIIADVVELVLGEAARALGPAPLALDARHARRVADLSLYVRQHHAERDEAAIGKAVLAGGVDW</sequence>
<name>A0A1T5IJ34_9MICO</name>
<dbReference type="GO" id="GO:0016627">
    <property type="term" value="F:oxidoreductase activity, acting on the CH-CH group of donors"/>
    <property type="evidence" value="ECO:0007669"/>
    <property type="project" value="InterPro"/>
</dbReference>
<feature type="region of interest" description="Disordered" evidence="1">
    <location>
        <begin position="1"/>
        <end position="26"/>
    </location>
</feature>
<dbReference type="Proteomes" id="UP000190857">
    <property type="component" value="Unassembled WGS sequence"/>
</dbReference>
<dbReference type="RefSeq" id="WP_234990944.1">
    <property type="nucleotide sequence ID" value="NZ_FUZP01000001.1"/>
</dbReference>
<gene>
    <name evidence="3" type="ORF">SAMN06309945_0511</name>
</gene>
<evidence type="ECO:0000256" key="2">
    <source>
        <dbReference type="SAM" id="Phobius"/>
    </source>
</evidence>
<evidence type="ECO:0000313" key="4">
    <source>
        <dbReference type="Proteomes" id="UP000190857"/>
    </source>
</evidence>
<keyword evidence="2" id="KW-0472">Membrane</keyword>
<keyword evidence="4" id="KW-1185">Reference proteome</keyword>
<dbReference type="EMBL" id="FUZP01000001">
    <property type="protein sequence ID" value="SKC39110.1"/>
    <property type="molecule type" value="Genomic_DNA"/>
</dbReference>
<protein>
    <recommendedName>
        <fullName evidence="5">Acyl-CoA dehydrogenase</fullName>
    </recommendedName>
</protein>
<dbReference type="Gene3D" id="2.40.110.10">
    <property type="entry name" value="Butyryl-CoA Dehydrogenase, subunit A, domain 2"/>
    <property type="match status" value="1"/>
</dbReference>
<proteinExistence type="predicted"/>
<dbReference type="AlphaFoldDB" id="A0A1T5IJ34"/>
<accession>A0A1T5IJ34</accession>
<dbReference type="InterPro" id="IPR046373">
    <property type="entry name" value="Acyl-CoA_Oxase/DH_mid-dom_sf"/>
</dbReference>
<feature type="compositionally biased region" description="Polar residues" evidence="1">
    <location>
        <begin position="1"/>
        <end position="10"/>
    </location>
</feature>
<keyword evidence="2" id="KW-0812">Transmembrane</keyword>
<feature type="transmembrane region" description="Helical" evidence="2">
    <location>
        <begin position="226"/>
        <end position="248"/>
    </location>
</feature>
<organism evidence="3 4">
    <name type="scientific">Okibacterium fritillariae</name>
    <dbReference type="NCBI Taxonomy" id="123320"/>
    <lineage>
        <taxon>Bacteria</taxon>
        <taxon>Bacillati</taxon>
        <taxon>Actinomycetota</taxon>
        <taxon>Actinomycetes</taxon>
        <taxon>Micrococcales</taxon>
        <taxon>Microbacteriaceae</taxon>
        <taxon>Okibacterium</taxon>
    </lineage>
</organism>
<keyword evidence="2" id="KW-1133">Transmembrane helix</keyword>
<evidence type="ECO:0000313" key="3">
    <source>
        <dbReference type="EMBL" id="SKC39110.1"/>
    </source>
</evidence>
<dbReference type="SUPFAM" id="SSF56645">
    <property type="entry name" value="Acyl-CoA dehydrogenase NM domain-like"/>
    <property type="match status" value="1"/>
</dbReference>
<dbReference type="InterPro" id="IPR009100">
    <property type="entry name" value="AcylCoA_DH/oxidase_NM_dom_sf"/>
</dbReference>
<evidence type="ECO:0008006" key="5">
    <source>
        <dbReference type="Google" id="ProtNLM"/>
    </source>
</evidence>
<evidence type="ECO:0000256" key="1">
    <source>
        <dbReference type="SAM" id="MobiDB-lite"/>
    </source>
</evidence>
<dbReference type="STRING" id="123320.SAMN06309945_0511"/>
<reference evidence="3 4" key="1">
    <citation type="submission" date="2017-02" db="EMBL/GenBank/DDBJ databases">
        <authorList>
            <person name="Peterson S.W."/>
        </authorList>
    </citation>
    <scope>NUCLEOTIDE SEQUENCE [LARGE SCALE GENOMIC DNA]</scope>
    <source>
        <strain evidence="3 4">VKM Ac-2059</strain>
    </source>
</reference>